<evidence type="ECO:0000256" key="5">
    <source>
        <dbReference type="ARBA" id="ARBA00023014"/>
    </source>
</evidence>
<dbReference type="InterPro" id="IPR041921">
    <property type="entry name" value="NuoE_N"/>
</dbReference>
<gene>
    <name evidence="7" type="ORF">CG716_28440</name>
</gene>
<dbReference type="GO" id="GO:0051539">
    <property type="term" value="F:4 iron, 4 sulfur cluster binding"/>
    <property type="evidence" value="ECO:0007669"/>
    <property type="project" value="UniProtKB-KW"/>
</dbReference>
<comment type="caution">
    <text evidence="7">The sequence shown here is derived from an EMBL/GenBank/DDBJ whole genome shotgun (WGS) entry which is preliminary data.</text>
</comment>
<dbReference type="GO" id="GO:0046872">
    <property type="term" value="F:metal ion binding"/>
    <property type="evidence" value="ECO:0007669"/>
    <property type="project" value="UniProtKB-KW"/>
</dbReference>
<evidence type="ECO:0000313" key="8">
    <source>
        <dbReference type="Proteomes" id="UP000216063"/>
    </source>
</evidence>
<dbReference type="AlphaFoldDB" id="A0A255D5H0"/>
<dbReference type="Gene3D" id="3.10.20.600">
    <property type="match status" value="1"/>
</dbReference>
<dbReference type="SUPFAM" id="SSF52833">
    <property type="entry name" value="Thioredoxin-like"/>
    <property type="match status" value="1"/>
</dbReference>
<evidence type="ECO:0000313" key="7">
    <source>
        <dbReference type="EMBL" id="OYN74487.1"/>
    </source>
</evidence>
<protein>
    <submittedName>
        <fullName evidence="7">NADP oxidoreductase</fullName>
    </submittedName>
</protein>
<organism evidence="7 8">
    <name type="scientific">Mycolicibacterium sphagni</name>
    <dbReference type="NCBI Taxonomy" id="1786"/>
    <lineage>
        <taxon>Bacteria</taxon>
        <taxon>Bacillati</taxon>
        <taxon>Actinomycetota</taxon>
        <taxon>Actinomycetes</taxon>
        <taxon>Mycobacteriales</taxon>
        <taxon>Mycobacteriaceae</taxon>
        <taxon>Mycolicibacterium</taxon>
    </lineage>
</organism>
<keyword evidence="8" id="KW-1185">Reference proteome</keyword>
<keyword evidence="3" id="KW-0479">Metal-binding</keyword>
<dbReference type="RefSeq" id="WP_094484504.1">
    <property type="nucleotide sequence ID" value="NZ_NOZR01000042.1"/>
</dbReference>
<proteinExistence type="inferred from homology"/>
<dbReference type="OrthoDB" id="9805533at2"/>
<evidence type="ECO:0000256" key="1">
    <source>
        <dbReference type="ARBA" id="ARBA00007523"/>
    </source>
</evidence>
<dbReference type="Pfam" id="PF01257">
    <property type="entry name" value="2Fe-2S_thioredx"/>
    <property type="match status" value="1"/>
</dbReference>
<dbReference type="InterPro" id="IPR001949">
    <property type="entry name" value="NADH-UbQ_OxRdtase_51kDa_CS"/>
</dbReference>
<comment type="similarity">
    <text evidence="1">Belongs to the complex I 51 kDa subunit family.</text>
</comment>
<dbReference type="InterPro" id="IPR011538">
    <property type="entry name" value="Nuo51_FMN-bd"/>
</dbReference>
<dbReference type="Pfam" id="PF10589">
    <property type="entry name" value="NADH_4Fe-4S"/>
    <property type="match status" value="1"/>
</dbReference>
<evidence type="ECO:0000256" key="4">
    <source>
        <dbReference type="ARBA" id="ARBA00023004"/>
    </source>
</evidence>
<name>A0A255D5H0_9MYCO</name>
<dbReference type="InterPro" id="IPR037207">
    <property type="entry name" value="Nuop51_4Fe4S-bd_sf"/>
</dbReference>
<dbReference type="SUPFAM" id="SSF140490">
    <property type="entry name" value="Nqo1C-terminal domain-like"/>
    <property type="match status" value="1"/>
</dbReference>
<accession>A0A255D5H0</accession>
<dbReference type="InterPro" id="IPR036249">
    <property type="entry name" value="Thioredoxin-like_sf"/>
</dbReference>
<evidence type="ECO:0000259" key="6">
    <source>
        <dbReference type="SMART" id="SM00928"/>
    </source>
</evidence>
<dbReference type="GO" id="GO:0008137">
    <property type="term" value="F:NADH dehydrogenase (ubiquinone) activity"/>
    <property type="evidence" value="ECO:0007669"/>
    <property type="project" value="InterPro"/>
</dbReference>
<dbReference type="Gene3D" id="3.40.50.11540">
    <property type="entry name" value="NADH-ubiquinone oxidoreductase 51kDa subunit"/>
    <property type="match status" value="1"/>
</dbReference>
<dbReference type="Proteomes" id="UP000216063">
    <property type="component" value="Unassembled WGS sequence"/>
</dbReference>
<dbReference type="Pfam" id="PF01512">
    <property type="entry name" value="Complex1_51K"/>
    <property type="match status" value="1"/>
</dbReference>
<dbReference type="PANTHER" id="PTHR43578:SF3">
    <property type="entry name" value="NADH-QUINONE OXIDOREDUCTASE SUBUNIT F"/>
    <property type="match status" value="1"/>
</dbReference>
<dbReference type="SMART" id="SM00928">
    <property type="entry name" value="NADH_4Fe-4S"/>
    <property type="match status" value="1"/>
</dbReference>
<dbReference type="Gene3D" id="1.20.1440.230">
    <property type="entry name" value="NADH-ubiquinone oxidoreductase 51kDa subunit, iron-sulphur binding domain"/>
    <property type="match status" value="1"/>
</dbReference>
<dbReference type="SUPFAM" id="SSF142984">
    <property type="entry name" value="Nqo1 middle domain-like"/>
    <property type="match status" value="1"/>
</dbReference>
<evidence type="ECO:0000256" key="2">
    <source>
        <dbReference type="ARBA" id="ARBA00022485"/>
    </source>
</evidence>
<keyword evidence="5" id="KW-0411">Iron-sulfur</keyword>
<feature type="domain" description="NADH-ubiquinone oxidoreductase 51kDa subunit iron-sulphur binding" evidence="6">
    <location>
        <begin position="484"/>
        <end position="529"/>
    </location>
</feature>
<reference evidence="7 8" key="1">
    <citation type="submission" date="2017-07" db="EMBL/GenBank/DDBJ databases">
        <title>The new phylogeny of genus Mycobacterium.</title>
        <authorList>
            <person name="Tortoli E."/>
            <person name="Trovato A."/>
            <person name="Cirillo D.M."/>
        </authorList>
    </citation>
    <scope>NUCLEOTIDE SEQUENCE [LARGE SCALE GENOMIC DNA]</scope>
    <source>
        <strain evidence="7 8">ATCC 33027</strain>
    </source>
</reference>
<keyword evidence="2" id="KW-0004">4Fe-4S</keyword>
<dbReference type="InterPro" id="IPR037225">
    <property type="entry name" value="Nuo51_FMN-bd_sf"/>
</dbReference>
<evidence type="ECO:0000256" key="3">
    <source>
        <dbReference type="ARBA" id="ARBA00022723"/>
    </source>
</evidence>
<dbReference type="EMBL" id="NOZR01000042">
    <property type="protein sequence ID" value="OYN74487.1"/>
    <property type="molecule type" value="Genomic_DNA"/>
</dbReference>
<dbReference type="Gene3D" id="1.10.10.1590">
    <property type="entry name" value="NADH-quinone oxidoreductase subunit E"/>
    <property type="match status" value="1"/>
</dbReference>
<sequence length="603" mass="65886">MNLDIETVLRRYRNDGTRLIDILWDIQHLYGHIPDEHLPQIATALKRSPLDIVETASFYHFFHSKPSGRHRIYLSNTVIAKMSGYQAVYNALERETGVRFGETDETGMFGLFETPCIGLSDQEPAAMIDSVVFTRLTPESVADIVAQLKTGKSAAEIANPAGLPDDSVAYVDALVESNVHTQGPVFFRGQTDYKALLKNCIAGTPEQTIGTVAESGLRGYGGAGFRTGQKWHLCREAPGDDKYVICNADEGEPGTFKDRALLTRSPQDVFMGMIIAAYAIGGRHGIVYLRAEYAYLTRYLEGQLQQLRDYGLLGCSIGGRPGFDFDIRIQMGAGSYVCGEESALIESCEGKRGTPRLKPPYPVQEGYLGKPTCVNNVETFAAATRVIEEGAEWFRRMGTTESAGARLLCVAGDCDRPGVYEVEWGITLDEVLAMVGAQDARAVQMSGPSGECLSVAADGRRRIAYEDIPCNGAVTIFNADRDLLNIVKDHTRFFVDESCGICVPCRAGTVDLHDKIELVIAGNGIQQDLDEVARWGAIVHATSRCGLGATAANPVLTTLQKFPELYRSRLRTTEHTLLASFELETAFAGYDKAVLELATDDTA</sequence>
<dbReference type="PANTHER" id="PTHR43578">
    <property type="entry name" value="NADH-QUINONE OXIDOREDUCTASE SUBUNIT F"/>
    <property type="match status" value="1"/>
</dbReference>
<dbReference type="Gene3D" id="3.40.30.10">
    <property type="entry name" value="Glutaredoxin"/>
    <property type="match status" value="1"/>
</dbReference>
<keyword evidence="4" id="KW-0408">Iron</keyword>
<dbReference type="SUPFAM" id="SSF142019">
    <property type="entry name" value="Nqo1 FMN-binding domain-like"/>
    <property type="match status" value="1"/>
</dbReference>
<dbReference type="PROSITE" id="PS00645">
    <property type="entry name" value="COMPLEX1_51K_2"/>
    <property type="match status" value="1"/>
</dbReference>
<dbReference type="InterPro" id="IPR019575">
    <property type="entry name" value="Nuop51_4Fe4S-bd"/>
</dbReference>
<dbReference type="GO" id="GO:0010181">
    <property type="term" value="F:FMN binding"/>
    <property type="evidence" value="ECO:0007669"/>
    <property type="project" value="InterPro"/>
</dbReference>